<name>A0A0E9XC28_ANGAN</name>
<reference evidence="1" key="1">
    <citation type="submission" date="2014-11" db="EMBL/GenBank/DDBJ databases">
        <authorList>
            <person name="Amaro Gonzalez C."/>
        </authorList>
    </citation>
    <scope>NUCLEOTIDE SEQUENCE</scope>
</reference>
<organism evidence="1">
    <name type="scientific">Anguilla anguilla</name>
    <name type="common">European freshwater eel</name>
    <name type="synonym">Muraena anguilla</name>
    <dbReference type="NCBI Taxonomy" id="7936"/>
    <lineage>
        <taxon>Eukaryota</taxon>
        <taxon>Metazoa</taxon>
        <taxon>Chordata</taxon>
        <taxon>Craniata</taxon>
        <taxon>Vertebrata</taxon>
        <taxon>Euteleostomi</taxon>
        <taxon>Actinopterygii</taxon>
        <taxon>Neopterygii</taxon>
        <taxon>Teleostei</taxon>
        <taxon>Anguilliformes</taxon>
        <taxon>Anguillidae</taxon>
        <taxon>Anguilla</taxon>
    </lineage>
</organism>
<accession>A0A0E9XC28</accession>
<protein>
    <submittedName>
        <fullName evidence="1">Uncharacterized protein</fullName>
    </submittedName>
</protein>
<sequence length="32" mass="3553">MSILSVLVLMLNTSVYSEKRSLIYLHSIAALS</sequence>
<reference evidence="1" key="2">
    <citation type="journal article" date="2015" name="Fish Shellfish Immunol.">
        <title>Early steps in the European eel (Anguilla anguilla)-Vibrio vulnificus interaction in the gills: Role of the RtxA13 toxin.</title>
        <authorList>
            <person name="Callol A."/>
            <person name="Pajuelo D."/>
            <person name="Ebbesson L."/>
            <person name="Teles M."/>
            <person name="MacKenzie S."/>
            <person name="Amaro C."/>
        </authorList>
    </citation>
    <scope>NUCLEOTIDE SEQUENCE</scope>
</reference>
<dbReference type="EMBL" id="GBXM01008576">
    <property type="protein sequence ID" value="JAI00002.1"/>
    <property type="molecule type" value="Transcribed_RNA"/>
</dbReference>
<evidence type="ECO:0000313" key="1">
    <source>
        <dbReference type="EMBL" id="JAI00002.1"/>
    </source>
</evidence>
<proteinExistence type="predicted"/>
<dbReference type="AlphaFoldDB" id="A0A0E9XC28"/>